<dbReference type="AlphaFoldDB" id="A0A8J2IGZ5"/>
<comment type="caution">
    <text evidence="1">The sequence shown here is derived from an EMBL/GenBank/DDBJ whole genome shotgun (WGS) entry which is preliminary data.</text>
</comment>
<dbReference type="EMBL" id="CAJRGZ010000023">
    <property type="protein sequence ID" value="CAG5178815.1"/>
    <property type="molecule type" value="Genomic_DNA"/>
</dbReference>
<sequence length="192" mass="22301">MGYNFEIPATIAKVRTKIDQPFRVGMALGVMHYHIVPLIATHLENAIGFRNKVPEALTWATGFVDAIDQYIAHLRLTDGCSEKFPNDTTVDRKSRRPQPKYMERYTYLIENMYKEHIREQLCDVFQSWSKEQTRLFNKGVDKALSGIQWVMYPEENVVLNAGGDEWAIWLRGKCEELGMLEARAERKVLEDM</sequence>
<dbReference type="GeneID" id="67021048"/>
<dbReference type="OrthoDB" id="3786143at2759"/>
<name>A0A8J2IGZ5_9PLEO</name>
<proteinExistence type="predicted"/>
<accession>A0A8J2IGZ5</accession>
<dbReference type="RefSeq" id="XP_043172457.1">
    <property type="nucleotide sequence ID" value="XM_043316522.1"/>
</dbReference>
<keyword evidence="2" id="KW-1185">Reference proteome</keyword>
<dbReference type="Proteomes" id="UP000676310">
    <property type="component" value="Unassembled WGS sequence"/>
</dbReference>
<evidence type="ECO:0000313" key="1">
    <source>
        <dbReference type="EMBL" id="CAG5178815.1"/>
    </source>
</evidence>
<protein>
    <submittedName>
        <fullName evidence="1">Uncharacterized protein</fullName>
    </submittedName>
</protein>
<organism evidence="1 2">
    <name type="scientific">Alternaria atra</name>
    <dbReference type="NCBI Taxonomy" id="119953"/>
    <lineage>
        <taxon>Eukaryota</taxon>
        <taxon>Fungi</taxon>
        <taxon>Dikarya</taxon>
        <taxon>Ascomycota</taxon>
        <taxon>Pezizomycotina</taxon>
        <taxon>Dothideomycetes</taxon>
        <taxon>Pleosporomycetidae</taxon>
        <taxon>Pleosporales</taxon>
        <taxon>Pleosporineae</taxon>
        <taxon>Pleosporaceae</taxon>
        <taxon>Alternaria</taxon>
        <taxon>Alternaria sect. Ulocladioides</taxon>
    </lineage>
</organism>
<gene>
    <name evidence="1" type="ORF">ALTATR162_LOCUS8889</name>
</gene>
<evidence type="ECO:0000313" key="2">
    <source>
        <dbReference type="Proteomes" id="UP000676310"/>
    </source>
</evidence>
<reference evidence="1" key="1">
    <citation type="submission" date="2021-05" db="EMBL/GenBank/DDBJ databases">
        <authorList>
            <person name="Stam R."/>
        </authorList>
    </citation>
    <scope>NUCLEOTIDE SEQUENCE</scope>
    <source>
        <strain evidence="1">CS162</strain>
    </source>
</reference>